<evidence type="ECO:0000256" key="2">
    <source>
        <dbReference type="SAM" id="MobiDB-lite"/>
    </source>
</evidence>
<dbReference type="PROSITE" id="PS51898">
    <property type="entry name" value="TYR_RECOMBINASE"/>
    <property type="match status" value="1"/>
</dbReference>
<sequence>MRDDLRPPDLTFPSIQYGARETPMDLQILLYKGGALTYTKKTKQLIDDGALGEVLAERVELVRRIHEFISGQLAGGGSRQTAKNNLRSLRDFFGWQDSTNTSASIHNVEQVFLSWADSMLLRHRVKKDLTMRSAYSMASRIALILDFILERPTTLIAATRLIPPIVRKSAVSRDSEKELLEGTFAFGHALQDICDGLPRDVVLKAALPLRIKLRTGQHVEQWSDFPRRSVDISEPPRTEAFLAYQNEGTLRTRSPLANLRIEAELLMFIAQTGMNLAQAHQLKLRHFFYASYLDGYQVRDRKNRRGGEVLFEIYRDYKPHFERYLTWRRQLFPESEFLFPFIRMGRIASQHPQFRLRTICKGLGIRFVPPQTLRNTRVNWLLRRSGDPDQTAEMAQHTKETLLRVYERPSQQRAMAEATHFWSKHDPQLLSTTAAAPGACDGRPAPQTDPPKDAPSPDCIRPSGCLWCEKHRDVDSQDYVWALASFRHVKVVELAAWPAPKATQEVHPAQLAIERLSGKLAWFRESNARRRGWVDEALARIDEGDYHLDWRNLVSALEGRL</sequence>
<dbReference type="RefSeq" id="WP_310331264.1">
    <property type="nucleotide sequence ID" value="NZ_JAVDXV010000008.1"/>
</dbReference>
<protein>
    <submittedName>
        <fullName evidence="4">Integrase</fullName>
    </submittedName>
</protein>
<comment type="caution">
    <text evidence="4">The sequence shown here is derived from an EMBL/GenBank/DDBJ whole genome shotgun (WGS) entry which is preliminary data.</text>
</comment>
<name>A0ABU2ACC8_9BURK</name>
<dbReference type="InterPro" id="IPR011010">
    <property type="entry name" value="DNA_brk_join_enz"/>
</dbReference>
<keyword evidence="5" id="KW-1185">Reference proteome</keyword>
<feature type="region of interest" description="Disordered" evidence="2">
    <location>
        <begin position="434"/>
        <end position="457"/>
    </location>
</feature>
<dbReference type="EMBL" id="JAVDXV010000008">
    <property type="protein sequence ID" value="MDR7334670.1"/>
    <property type="molecule type" value="Genomic_DNA"/>
</dbReference>
<feature type="domain" description="Tyr recombinase" evidence="3">
    <location>
        <begin position="227"/>
        <end position="419"/>
    </location>
</feature>
<evidence type="ECO:0000259" key="3">
    <source>
        <dbReference type="PROSITE" id="PS51898"/>
    </source>
</evidence>
<reference evidence="4 5" key="1">
    <citation type="submission" date="2023-07" db="EMBL/GenBank/DDBJ databases">
        <title>Sorghum-associated microbial communities from plants grown in Nebraska, USA.</title>
        <authorList>
            <person name="Schachtman D."/>
        </authorList>
    </citation>
    <scope>NUCLEOTIDE SEQUENCE [LARGE SCALE GENOMIC DNA]</scope>
    <source>
        <strain evidence="4 5">BE316</strain>
    </source>
</reference>
<dbReference type="Gene3D" id="1.10.443.10">
    <property type="entry name" value="Intergrase catalytic core"/>
    <property type="match status" value="1"/>
</dbReference>
<gene>
    <name evidence="4" type="ORF">J2X21_003834</name>
</gene>
<proteinExistence type="predicted"/>
<dbReference type="InterPro" id="IPR013762">
    <property type="entry name" value="Integrase-like_cat_sf"/>
</dbReference>
<evidence type="ECO:0000313" key="4">
    <source>
        <dbReference type="EMBL" id="MDR7334670.1"/>
    </source>
</evidence>
<dbReference type="InterPro" id="IPR002104">
    <property type="entry name" value="Integrase_catalytic"/>
</dbReference>
<dbReference type="SUPFAM" id="SSF56349">
    <property type="entry name" value="DNA breaking-rejoining enzymes"/>
    <property type="match status" value="1"/>
</dbReference>
<evidence type="ECO:0000313" key="5">
    <source>
        <dbReference type="Proteomes" id="UP001180825"/>
    </source>
</evidence>
<accession>A0ABU2ACC8</accession>
<evidence type="ECO:0000256" key="1">
    <source>
        <dbReference type="ARBA" id="ARBA00023172"/>
    </source>
</evidence>
<organism evidence="4 5">
    <name type="scientific">Roseateles asaccharophilus</name>
    <dbReference type="NCBI Taxonomy" id="582607"/>
    <lineage>
        <taxon>Bacteria</taxon>
        <taxon>Pseudomonadati</taxon>
        <taxon>Pseudomonadota</taxon>
        <taxon>Betaproteobacteria</taxon>
        <taxon>Burkholderiales</taxon>
        <taxon>Sphaerotilaceae</taxon>
        <taxon>Roseateles</taxon>
    </lineage>
</organism>
<keyword evidence="1" id="KW-0233">DNA recombination</keyword>
<dbReference type="Proteomes" id="UP001180825">
    <property type="component" value="Unassembled WGS sequence"/>
</dbReference>